<dbReference type="SMART" id="SM00332">
    <property type="entry name" value="PP2Cc"/>
    <property type="match status" value="1"/>
</dbReference>
<name>A0A8J3NK25_9ACTN</name>
<evidence type="ECO:0000259" key="1">
    <source>
        <dbReference type="PROSITE" id="PS51746"/>
    </source>
</evidence>
<dbReference type="EMBL" id="BONF01000030">
    <property type="protein sequence ID" value="GIF83652.1"/>
    <property type="molecule type" value="Genomic_DNA"/>
</dbReference>
<protein>
    <recommendedName>
        <fullName evidence="1">PPM-type phosphatase domain-containing protein</fullName>
    </recommendedName>
</protein>
<dbReference type="SUPFAM" id="SSF81606">
    <property type="entry name" value="PP2C-like"/>
    <property type="match status" value="1"/>
</dbReference>
<reference evidence="2 3" key="1">
    <citation type="submission" date="2021-01" db="EMBL/GenBank/DDBJ databases">
        <title>Whole genome shotgun sequence of Catellatospora bangladeshensis NBRC 107357.</title>
        <authorList>
            <person name="Komaki H."/>
            <person name="Tamura T."/>
        </authorList>
    </citation>
    <scope>NUCLEOTIDE SEQUENCE [LARGE SCALE GENOMIC DNA]</scope>
    <source>
        <strain evidence="2 3">NBRC 107357</strain>
    </source>
</reference>
<dbReference type="Gene3D" id="3.60.40.10">
    <property type="entry name" value="PPM-type phosphatase domain"/>
    <property type="match status" value="1"/>
</dbReference>
<dbReference type="RefSeq" id="WP_203750794.1">
    <property type="nucleotide sequence ID" value="NZ_BONF01000030.1"/>
</dbReference>
<dbReference type="Pfam" id="PF13672">
    <property type="entry name" value="PP2C_2"/>
    <property type="match status" value="1"/>
</dbReference>
<dbReference type="InterPro" id="IPR001932">
    <property type="entry name" value="PPM-type_phosphatase-like_dom"/>
</dbReference>
<evidence type="ECO:0000313" key="3">
    <source>
        <dbReference type="Proteomes" id="UP000601223"/>
    </source>
</evidence>
<feature type="domain" description="PPM-type phosphatase" evidence="1">
    <location>
        <begin position="5"/>
        <end position="235"/>
    </location>
</feature>
<accession>A0A8J3NK25</accession>
<comment type="caution">
    <text evidence="2">The sequence shown here is derived from an EMBL/GenBank/DDBJ whole genome shotgun (WGS) entry which is preliminary data.</text>
</comment>
<dbReference type="AlphaFoldDB" id="A0A8J3NK25"/>
<dbReference type="Proteomes" id="UP000601223">
    <property type="component" value="Unassembled WGS sequence"/>
</dbReference>
<dbReference type="PANTHER" id="PTHR47992">
    <property type="entry name" value="PROTEIN PHOSPHATASE"/>
    <property type="match status" value="1"/>
</dbReference>
<dbReference type="InterPro" id="IPR036457">
    <property type="entry name" value="PPM-type-like_dom_sf"/>
</dbReference>
<dbReference type="PROSITE" id="PS51746">
    <property type="entry name" value="PPM_2"/>
    <property type="match status" value="1"/>
</dbReference>
<dbReference type="InterPro" id="IPR015655">
    <property type="entry name" value="PP2C"/>
</dbReference>
<proteinExistence type="predicted"/>
<dbReference type="CDD" id="cd00143">
    <property type="entry name" value="PP2Cc"/>
    <property type="match status" value="1"/>
</dbReference>
<gene>
    <name evidence="2" type="ORF">Cba03nite_50010</name>
</gene>
<evidence type="ECO:0000313" key="2">
    <source>
        <dbReference type="EMBL" id="GIF83652.1"/>
    </source>
</evidence>
<organism evidence="2 3">
    <name type="scientific">Catellatospora bangladeshensis</name>
    <dbReference type="NCBI Taxonomy" id="310355"/>
    <lineage>
        <taxon>Bacteria</taxon>
        <taxon>Bacillati</taxon>
        <taxon>Actinomycetota</taxon>
        <taxon>Actinomycetes</taxon>
        <taxon>Micromonosporales</taxon>
        <taxon>Micromonosporaceae</taxon>
        <taxon>Catellatospora</taxon>
    </lineage>
</organism>
<sequence>MTVILHAVARTDAGLVRENNEDSAYAGRRFVAVADGVGGSPSGEVASQIVIESLSPLEQDPAENGADALLATLAVANGRIRAAIDADPASDGMGTTLTALLLGADHATLLHVGDSRAYLLREGRLSQLTVDDTLVQAMVERGLLSPEEARQHPHRSIITQAVQGREFTPTVMALVLAPGDRLLLCSDGLSDIVADEAIAEAMAAPVDPGACADQLIKRALTAGAPDNVTVVVADVTAEG</sequence>
<dbReference type="GO" id="GO:0004722">
    <property type="term" value="F:protein serine/threonine phosphatase activity"/>
    <property type="evidence" value="ECO:0007669"/>
    <property type="project" value="InterPro"/>
</dbReference>
<dbReference type="SMART" id="SM00331">
    <property type="entry name" value="PP2C_SIG"/>
    <property type="match status" value="1"/>
</dbReference>
<keyword evidence="3" id="KW-1185">Reference proteome</keyword>